<protein>
    <submittedName>
        <fullName evidence="1">Uncharacterized protein</fullName>
    </submittedName>
</protein>
<dbReference type="Proteomes" id="UP000594892">
    <property type="component" value="Chromosome 1"/>
</dbReference>
<accession>A0AAP9XXT8</accession>
<dbReference type="EMBL" id="CP065600">
    <property type="protein sequence ID" value="QPQ91182.1"/>
    <property type="molecule type" value="Genomic_DNA"/>
</dbReference>
<organism evidence="1 2">
    <name type="scientific">Burkholderia glumae</name>
    <name type="common">Pseudomonas glumae</name>
    <dbReference type="NCBI Taxonomy" id="337"/>
    <lineage>
        <taxon>Bacteria</taxon>
        <taxon>Pseudomonadati</taxon>
        <taxon>Pseudomonadota</taxon>
        <taxon>Betaproteobacteria</taxon>
        <taxon>Burkholderiales</taxon>
        <taxon>Burkholderiaceae</taxon>
        <taxon>Burkholderia</taxon>
    </lineage>
</organism>
<evidence type="ECO:0000313" key="2">
    <source>
        <dbReference type="Proteomes" id="UP000594892"/>
    </source>
</evidence>
<sequence length="58" mass="5968">MATPLADRVAPPGIRIAAIGKTLPAYAPSIISRRDWLPTPAVAQFAAGLKQAAADALD</sequence>
<dbReference type="AlphaFoldDB" id="A0AAP9XXT8"/>
<proteinExistence type="predicted"/>
<name>A0AAP9XXT8_BURGL</name>
<evidence type="ECO:0000313" key="1">
    <source>
        <dbReference type="EMBL" id="QPQ91182.1"/>
    </source>
</evidence>
<gene>
    <name evidence="1" type="ORF">I6H06_05550</name>
</gene>
<reference evidence="1 2" key="1">
    <citation type="submission" date="2020-12" db="EMBL/GenBank/DDBJ databases">
        <title>FDA dAtabase for Regulatory Grade micrObial Sequences (FDA-ARGOS): Supporting development and validation of Infectious Disease Dx tests.</title>
        <authorList>
            <person name="Minogue T."/>
            <person name="Wolcott M."/>
            <person name="Wasieloski L."/>
            <person name="Aguilar W."/>
            <person name="Moore D."/>
            <person name="Jaissle J."/>
            <person name="Tallon L."/>
            <person name="Sadzewicz L."/>
            <person name="Zhao X."/>
            <person name="Boylan J."/>
            <person name="Ott S."/>
            <person name="Bowen H."/>
            <person name="Vavikolanu K."/>
            <person name="Mehta A."/>
            <person name="Aluvathingal J."/>
            <person name="Nadendla S."/>
            <person name="Yan Y."/>
            <person name="Sichtig H."/>
        </authorList>
    </citation>
    <scope>NUCLEOTIDE SEQUENCE [LARGE SCALE GENOMIC DNA]</scope>
    <source>
        <strain evidence="1 2">FDAARGOS_949</strain>
    </source>
</reference>